<dbReference type="SMART" id="SM00066">
    <property type="entry name" value="GAL4"/>
    <property type="match status" value="1"/>
</dbReference>
<accession>A0A2I2GL37</accession>
<dbReference type="PROSITE" id="PS00463">
    <property type="entry name" value="ZN2_CY6_FUNGAL_1"/>
    <property type="match status" value="1"/>
</dbReference>
<gene>
    <name evidence="8" type="ORF">P170DRAFT_371683</name>
</gene>
<feature type="compositionally biased region" description="Polar residues" evidence="6">
    <location>
        <begin position="114"/>
        <end position="124"/>
    </location>
</feature>
<dbReference type="InterPro" id="IPR001138">
    <property type="entry name" value="Zn2Cys6_DnaBD"/>
</dbReference>
<dbReference type="PANTHER" id="PTHR47654:SF3">
    <property type="entry name" value="ZN(II)2CYS6 TRANSCRIPTION FACTOR (EUROFUNG)"/>
    <property type="match status" value="1"/>
</dbReference>
<evidence type="ECO:0000313" key="8">
    <source>
        <dbReference type="EMBL" id="PLB53596.1"/>
    </source>
</evidence>
<dbReference type="VEuPathDB" id="FungiDB:P170DRAFT_371683"/>
<dbReference type="InterPro" id="IPR036864">
    <property type="entry name" value="Zn2-C6_fun-type_DNA-bd_sf"/>
</dbReference>
<dbReference type="InterPro" id="IPR053230">
    <property type="entry name" value="Trans_reg_galc"/>
</dbReference>
<dbReference type="SUPFAM" id="SSF57701">
    <property type="entry name" value="Zn2/Cys6 DNA-binding domain"/>
    <property type="match status" value="1"/>
</dbReference>
<dbReference type="GO" id="GO:0009893">
    <property type="term" value="P:positive regulation of metabolic process"/>
    <property type="evidence" value="ECO:0007669"/>
    <property type="project" value="UniProtKB-ARBA"/>
</dbReference>
<dbReference type="Gene3D" id="4.10.240.10">
    <property type="entry name" value="Zn(2)-C6 fungal-type DNA-binding domain"/>
    <property type="match status" value="1"/>
</dbReference>
<evidence type="ECO:0000256" key="3">
    <source>
        <dbReference type="ARBA" id="ARBA00023125"/>
    </source>
</evidence>
<dbReference type="PROSITE" id="PS50048">
    <property type="entry name" value="ZN2_CY6_FUNGAL_2"/>
    <property type="match status" value="1"/>
</dbReference>
<evidence type="ECO:0000256" key="6">
    <source>
        <dbReference type="SAM" id="MobiDB-lite"/>
    </source>
</evidence>
<feature type="region of interest" description="Disordered" evidence="6">
    <location>
        <begin position="697"/>
        <end position="736"/>
    </location>
</feature>
<dbReference type="Pfam" id="PF00172">
    <property type="entry name" value="Zn_clus"/>
    <property type="match status" value="1"/>
</dbReference>
<evidence type="ECO:0000256" key="1">
    <source>
        <dbReference type="ARBA" id="ARBA00022723"/>
    </source>
</evidence>
<keyword evidence="9" id="KW-1185">Reference proteome</keyword>
<reference evidence="8 9" key="1">
    <citation type="submission" date="2016-12" db="EMBL/GenBank/DDBJ databases">
        <title>The genomes of Aspergillus section Nigri reveals drivers in fungal speciation.</title>
        <authorList>
            <consortium name="DOE Joint Genome Institute"/>
            <person name="Vesth T.C."/>
            <person name="Nybo J."/>
            <person name="Theobald S."/>
            <person name="Brandl J."/>
            <person name="Frisvad J.C."/>
            <person name="Nielsen K.F."/>
            <person name="Lyhne E.K."/>
            <person name="Kogle M.E."/>
            <person name="Kuo A."/>
            <person name="Riley R."/>
            <person name="Clum A."/>
            <person name="Nolan M."/>
            <person name="Lipzen A."/>
            <person name="Salamov A."/>
            <person name="Henrissat B."/>
            <person name="Wiebenga A."/>
            <person name="De Vries R.P."/>
            <person name="Grigoriev I.V."/>
            <person name="Mortensen U.H."/>
            <person name="Andersen M.R."/>
            <person name="Baker S.E."/>
        </authorList>
    </citation>
    <scope>NUCLEOTIDE SEQUENCE [LARGE SCALE GENOMIC DNA]</scope>
    <source>
        <strain evidence="8 9">IBT 23096</strain>
    </source>
</reference>
<keyword evidence="1" id="KW-0479">Metal-binding</keyword>
<keyword evidence="4" id="KW-0804">Transcription</keyword>
<evidence type="ECO:0000256" key="2">
    <source>
        <dbReference type="ARBA" id="ARBA00023015"/>
    </source>
</evidence>
<evidence type="ECO:0000313" key="9">
    <source>
        <dbReference type="Proteomes" id="UP000234275"/>
    </source>
</evidence>
<evidence type="ECO:0000256" key="4">
    <source>
        <dbReference type="ARBA" id="ARBA00023163"/>
    </source>
</evidence>
<feature type="compositionally biased region" description="Basic and acidic residues" evidence="6">
    <location>
        <begin position="1"/>
        <end position="10"/>
    </location>
</feature>
<protein>
    <recommendedName>
        <fullName evidence="7">Zn(2)-C6 fungal-type domain-containing protein</fullName>
    </recommendedName>
</protein>
<keyword evidence="2" id="KW-0805">Transcription regulation</keyword>
<proteinExistence type="predicted"/>
<dbReference type="GO" id="GO:0000981">
    <property type="term" value="F:DNA-binding transcription factor activity, RNA polymerase II-specific"/>
    <property type="evidence" value="ECO:0007669"/>
    <property type="project" value="InterPro"/>
</dbReference>
<dbReference type="GO" id="GO:0008270">
    <property type="term" value="F:zinc ion binding"/>
    <property type="evidence" value="ECO:0007669"/>
    <property type="project" value="InterPro"/>
</dbReference>
<dbReference type="GeneID" id="36552879"/>
<dbReference type="SMART" id="SM00906">
    <property type="entry name" value="Fungal_trans"/>
    <property type="match status" value="1"/>
</dbReference>
<evidence type="ECO:0000256" key="5">
    <source>
        <dbReference type="ARBA" id="ARBA00023242"/>
    </source>
</evidence>
<feature type="compositionally biased region" description="Pro residues" evidence="6">
    <location>
        <begin position="705"/>
        <end position="719"/>
    </location>
</feature>
<dbReference type="GO" id="GO:0006351">
    <property type="term" value="P:DNA-templated transcription"/>
    <property type="evidence" value="ECO:0007669"/>
    <property type="project" value="InterPro"/>
</dbReference>
<comment type="caution">
    <text evidence="8">The sequence shown here is derived from an EMBL/GenBank/DDBJ whole genome shotgun (WGS) entry which is preliminary data.</text>
</comment>
<dbReference type="AlphaFoldDB" id="A0A2I2GL37"/>
<organism evidence="8 9">
    <name type="scientific">Aspergillus steynii IBT 23096</name>
    <dbReference type="NCBI Taxonomy" id="1392250"/>
    <lineage>
        <taxon>Eukaryota</taxon>
        <taxon>Fungi</taxon>
        <taxon>Dikarya</taxon>
        <taxon>Ascomycota</taxon>
        <taxon>Pezizomycotina</taxon>
        <taxon>Eurotiomycetes</taxon>
        <taxon>Eurotiomycetidae</taxon>
        <taxon>Eurotiales</taxon>
        <taxon>Aspergillaceae</taxon>
        <taxon>Aspergillus</taxon>
        <taxon>Aspergillus subgen. Circumdati</taxon>
    </lineage>
</organism>
<dbReference type="InterPro" id="IPR007219">
    <property type="entry name" value="XnlR_reg_dom"/>
</dbReference>
<feature type="region of interest" description="Disordered" evidence="6">
    <location>
        <begin position="113"/>
        <end position="142"/>
    </location>
</feature>
<dbReference type="CDD" id="cd12148">
    <property type="entry name" value="fungal_TF_MHR"/>
    <property type="match status" value="1"/>
</dbReference>
<dbReference type="EMBL" id="MSFO01000001">
    <property type="protein sequence ID" value="PLB53596.1"/>
    <property type="molecule type" value="Genomic_DNA"/>
</dbReference>
<dbReference type="PANTHER" id="PTHR47654">
    <property type="entry name" value="ZN(II)2CYS6 TRANSCRIPTION FACTOR (EUROFUNG)-RELATED"/>
    <property type="match status" value="1"/>
</dbReference>
<evidence type="ECO:0000259" key="7">
    <source>
        <dbReference type="PROSITE" id="PS50048"/>
    </source>
</evidence>
<keyword evidence="5" id="KW-0539">Nucleus</keyword>
<dbReference type="RefSeq" id="XP_024708898.1">
    <property type="nucleotide sequence ID" value="XM_024845179.1"/>
</dbReference>
<name>A0A2I2GL37_9EURO</name>
<feature type="domain" description="Zn(2)-C6 fungal-type" evidence="7">
    <location>
        <begin position="31"/>
        <end position="61"/>
    </location>
</feature>
<sequence length="759" mass="85599">MATSKMDTHKAAIPRNASRAGARQARRVPLACETCRQRKTKCSGDTPVCRQCKEIRISCHYPMSWRDRTNARIGHLSEQIDNYETLLREIGAYVDGRAADDIESTLRKYAVVDGNQSPLSQPNAPGTERNDEDIPSSPLSVGSLEANDCVEEDLNRSPSARATGYVGKNSEITWLQTVQRESREYSRPSNEPPEDEARSETSLPAVNYHLDTLDISVPGPVQVYQMPPRPIADRLFDDYLDTVHPSFPIINRSLFRSQFEKFFGDSVRPGDKWLAILNLIFAIAAKHAHLTQAPWRGEKDDHLVYLTRARILSMNGDTLFSHPELQQVQVEGLTAFYLLACDQINRAWRITSLAIRSSVSLGLNLRDASGATVPASKEARYRVWWCLYAFENLLGVMTGRTTCIPDGISKTPFPLPLPEEQLSSPIAARLLTDYEFHLQSVESSLAFHERHPLGGRQLSEQGNEDKRLWFQSLPPSAALGFTYYVDLAVINQGTVNHVYSPDCCLISWRDIERRIRIQKSRIDLWQANLPHEYSLTPSVDARPALNQGELFLAFHLYSSRLTLSRPCLCRRDTQKEESFSREMARVAVDSARGMLDLLPDVPDAGWLYQTCPWWCILHYMMQSAAVLLLELSWRCVHMPGADMTILQYCKKAVRWLSGMSAHSHASRRGWELCDRSLRRISQGMDYDVSDVPPFRHAPSSHLPADPAPPSNAPARPEPQGPELSSSPLSTSDFPFDPITGEFLRSFFPGAEEPEDWDCV</sequence>
<feature type="compositionally biased region" description="Polar residues" evidence="6">
    <location>
        <begin position="722"/>
        <end position="732"/>
    </location>
</feature>
<dbReference type="CDD" id="cd00067">
    <property type="entry name" value="GAL4"/>
    <property type="match status" value="1"/>
</dbReference>
<keyword evidence="3" id="KW-0238">DNA-binding</keyword>
<dbReference type="GO" id="GO:0003677">
    <property type="term" value="F:DNA binding"/>
    <property type="evidence" value="ECO:0007669"/>
    <property type="project" value="UniProtKB-KW"/>
</dbReference>
<dbReference type="Proteomes" id="UP000234275">
    <property type="component" value="Unassembled WGS sequence"/>
</dbReference>
<dbReference type="OrthoDB" id="5296287at2759"/>
<feature type="region of interest" description="Disordered" evidence="6">
    <location>
        <begin position="177"/>
        <end position="201"/>
    </location>
</feature>
<dbReference type="Pfam" id="PF04082">
    <property type="entry name" value="Fungal_trans"/>
    <property type="match status" value="1"/>
</dbReference>
<feature type="region of interest" description="Disordered" evidence="6">
    <location>
        <begin position="1"/>
        <end position="23"/>
    </location>
</feature>